<evidence type="ECO:0000256" key="1">
    <source>
        <dbReference type="ARBA" id="ARBA00004123"/>
    </source>
</evidence>
<evidence type="ECO:0000313" key="4">
    <source>
        <dbReference type="Proteomes" id="UP001642720"/>
    </source>
</evidence>
<accession>A0ABY2GUP6</accession>
<comment type="subcellular location">
    <subcellularLocation>
        <location evidence="1">Nucleus</location>
    </subcellularLocation>
</comment>
<gene>
    <name evidence="3" type="ORF">CCMA1212_009280</name>
</gene>
<keyword evidence="4" id="KW-1185">Reference proteome</keyword>
<comment type="caution">
    <text evidence="3">The sequence shown here is derived from an EMBL/GenBank/DDBJ whole genome shotgun (WGS) entry which is preliminary data.</text>
</comment>
<dbReference type="EMBL" id="PPTA01000017">
    <property type="protein sequence ID" value="TFA98944.1"/>
    <property type="molecule type" value="Genomic_DNA"/>
</dbReference>
<dbReference type="Proteomes" id="UP001642720">
    <property type="component" value="Unassembled WGS sequence"/>
</dbReference>
<keyword evidence="2" id="KW-0539">Nucleus</keyword>
<evidence type="ECO:0008006" key="5">
    <source>
        <dbReference type="Google" id="ProtNLM"/>
    </source>
</evidence>
<reference evidence="3 4" key="1">
    <citation type="submission" date="2018-01" db="EMBL/GenBank/DDBJ databases">
        <title>Genome characterization of the sugarcane-associated fungus Trichoderma ghanense CCMA-1212 and their application in lignocelulose bioconversion.</title>
        <authorList>
            <person name="Steindorff A.S."/>
            <person name="Mendes T.D."/>
            <person name="Vilela E.S.D."/>
            <person name="Rodrigues D.S."/>
            <person name="Formighieri E.F."/>
            <person name="Melo I.S."/>
            <person name="Favaro L.C.L."/>
        </authorList>
    </citation>
    <scope>NUCLEOTIDE SEQUENCE [LARGE SCALE GENOMIC DNA]</scope>
    <source>
        <strain evidence="3 4">CCMA-1212</strain>
    </source>
</reference>
<sequence length="634" mass="71090">MELSAPAARRREAVDCFNCSASQRSCDRTKHRCDTCAESSEHCQGYPRALQWLTGVTSRGKQKGRSISIDASNTAWESTTPTNHTFIFKQGRPPKRSRVEARGFGQQWKSKSGPKAPLDSRQMVTQAESSQPSVFVELQPHGGMAVQDTYDFHPFAGLNAPSDSVDTHGHQTWPDSHEIPSAVPLILGSSSLGWKETTDFIGDNDPLAPLIEVYDEAYSTPLTLQPAVGSSGLLAFYDAELCTLPLTFDFSANPFRCTADPSQGPQYLFHALLAFSIQHVSRLGDWACKDLADQQIASYRYSANNQSTIELMFAGDSTKHFVVDTILVLFALDTLTSAAGPWHTRLNDAFQKLEALGGVNAVACSSRFQAQIAMFVWQVLSSAESGTNRELCCRWDCSISLISRSQPVFPPSYYDFVLSCDDNSWNIFTISGVPRQLFQYFRELLQLACEKEQISGLRYATFDISRVRELEQCIQEYSDEGCNMYGACADEETVQNAYDYYHASNTWKYALLLYICRVFKWDRAGDAPMAQVSSLSRQVLDSARCCRPESSLQKQFLIPIFLAGAEATGAYSRKFAKEYCEGWHKKSRYSMFMEASDLLEEIWSQRDARNNAFSIWWGSLIEPRKPNASEFLFG</sequence>
<evidence type="ECO:0000256" key="2">
    <source>
        <dbReference type="ARBA" id="ARBA00023242"/>
    </source>
</evidence>
<dbReference type="Pfam" id="PF11951">
    <property type="entry name" value="Fungal_trans_2"/>
    <property type="match status" value="1"/>
</dbReference>
<organism evidence="3 4">
    <name type="scientific">Trichoderma ghanense</name>
    <dbReference type="NCBI Taxonomy" id="65468"/>
    <lineage>
        <taxon>Eukaryota</taxon>
        <taxon>Fungi</taxon>
        <taxon>Dikarya</taxon>
        <taxon>Ascomycota</taxon>
        <taxon>Pezizomycotina</taxon>
        <taxon>Sordariomycetes</taxon>
        <taxon>Hypocreomycetidae</taxon>
        <taxon>Hypocreales</taxon>
        <taxon>Hypocreaceae</taxon>
        <taxon>Trichoderma</taxon>
    </lineage>
</organism>
<dbReference type="PANTHER" id="PTHR37534">
    <property type="entry name" value="TRANSCRIPTIONAL ACTIVATOR PROTEIN UGA3"/>
    <property type="match status" value="1"/>
</dbReference>
<dbReference type="InterPro" id="IPR021858">
    <property type="entry name" value="Fun_TF"/>
</dbReference>
<dbReference type="GeneID" id="300580818"/>
<dbReference type="PANTHER" id="PTHR37534:SF46">
    <property type="entry name" value="ZN(II)2CYS6 TRANSCRIPTION FACTOR (EUROFUNG)"/>
    <property type="match status" value="1"/>
</dbReference>
<proteinExistence type="predicted"/>
<name>A0ABY2GUP6_9HYPO</name>
<dbReference type="RefSeq" id="XP_073555146.1">
    <property type="nucleotide sequence ID" value="XM_073706368.1"/>
</dbReference>
<protein>
    <recommendedName>
        <fullName evidence="5">Zn(2)-C6 fungal-type domain-containing protein</fullName>
    </recommendedName>
</protein>
<evidence type="ECO:0000313" key="3">
    <source>
        <dbReference type="EMBL" id="TFA98944.1"/>
    </source>
</evidence>